<dbReference type="AlphaFoldDB" id="A0A0F9C186"/>
<reference evidence="2" key="1">
    <citation type="journal article" date="2015" name="Nature">
        <title>Complex archaea that bridge the gap between prokaryotes and eukaryotes.</title>
        <authorList>
            <person name="Spang A."/>
            <person name="Saw J.H."/>
            <person name="Jorgensen S.L."/>
            <person name="Zaremba-Niedzwiedzka K."/>
            <person name="Martijn J."/>
            <person name="Lind A.E."/>
            <person name="van Eijk R."/>
            <person name="Schleper C."/>
            <person name="Guy L."/>
            <person name="Ettema T.J."/>
        </authorList>
    </citation>
    <scope>NUCLEOTIDE SEQUENCE</scope>
</reference>
<sequence length="36" mass="4359">LWAKEEKHKEQDILMATKEKESQQPEMGNPQRKHVR</sequence>
<organism evidence="2">
    <name type="scientific">marine sediment metagenome</name>
    <dbReference type="NCBI Taxonomy" id="412755"/>
    <lineage>
        <taxon>unclassified sequences</taxon>
        <taxon>metagenomes</taxon>
        <taxon>ecological metagenomes</taxon>
    </lineage>
</organism>
<feature type="non-terminal residue" evidence="2">
    <location>
        <position position="1"/>
    </location>
</feature>
<feature type="region of interest" description="Disordered" evidence="1">
    <location>
        <begin position="1"/>
        <end position="36"/>
    </location>
</feature>
<evidence type="ECO:0000256" key="1">
    <source>
        <dbReference type="SAM" id="MobiDB-lite"/>
    </source>
</evidence>
<protein>
    <submittedName>
        <fullName evidence="2">Uncharacterized protein</fullName>
    </submittedName>
</protein>
<gene>
    <name evidence="2" type="ORF">LCGC14_2664090</name>
</gene>
<feature type="compositionally biased region" description="Basic and acidic residues" evidence="1">
    <location>
        <begin position="1"/>
        <end position="23"/>
    </location>
</feature>
<comment type="caution">
    <text evidence="2">The sequence shown here is derived from an EMBL/GenBank/DDBJ whole genome shotgun (WGS) entry which is preliminary data.</text>
</comment>
<proteinExistence type="predicted"/>
<evidence type="ECO:0000313" key="2">
    <source>
        <dbReference type="EMBL" id="KKK96309.1"/>
    </source>
</evidence>
<dbReference type="EMBL" id="LAZR01046540">
    <property type="protein sequence ID" value="KKK96309.1"/>
    <property type="molecule type" value="Genomic_DNA"/>
</dbReference>
<accession>A0A0F9C186</accession>
<name>A0A0F9C186_9ZZZZ</name>